<evidence type="ECO:0000313" key="2">
    <source>
        <dbReference type="Proteomes" id="UP000053144"/>
    </source>
</evidence>
<dbReference type="Gramene" id="KOM34675">
    <property type="protein sequence ID" value="KOM34675"/>
    <property type="gene ID" value="LR48_Vigan02g082500"/>
</dbReference>
<proteinExistence type="predicted"/>
<dbReference type="AlphaFoldDB" id="A0A0L9TVU4"/>
<name>A0A0L9TVU4_PHAAN</name>
<accession>A0A0L9TVU4</accession>
<sequence>MVSNHQPVVCRFSRSSLCRKKSVECLEILELLSRGEWCALSEFHRVKPMAMALQSSRGHHKCTTRHSSVFILSPDSQFRSLHVKMFGLD</sequence>
<reference evidence="2" key="1">
    <citation type="journal article" date="2015" name="Proc. Natl. Acad. Sci. U.S.A.">
        <title>Genome sequencing of adzuki bean (Vigna angularis) provides insight into high starch and low fat accumulation and domestication.</title>
        <authorList>
            <person name="Yang K."/>
            <person name="Tian Z."/>
            <person name="Chen C."/>
            <person name="Luo L."/>
            <person name="Zhao B."/>
            <person name="Wang Z."/>
            <person name="Yu L."/>
            <person name="Li Y."/>
            <person name="Sun Y."/>
            <person name="Li W."/>
            <person name="Chen Y."/>
            <person name="Li Y."/>
            <person name="Zhang Y."/>
            <person name="Ai D."/>
            <person name="Zhao J."/>
            <person name="Shang C."/>
            <person name="Ma Y."/>
            <person name="Wu B."/>
            <person name="Wang M."/>
            <person name="Gao L."/>
            <person name="Sun D."/>
            <person name="Zhang P."/>
            <person name="Guo F."/>
            <person name="Wang W."/>
            <person name="Li Y."/>
            <person name="Wang J."/>
            <person name="Varshney R.K."/>
            <person name="Wang J."/>
            <person name="Ling H.Q."/>
            <person name="Wan P."/>
        </authorList>
    </citation>
    <scope>NUCLEOTIDE SEQUENCE</scope>
    <source>
        <strain evidence="2">cv. Jingnong 6</strain>
    </source>
</reference>
<gene>
    <name evidence="1" type="ORF">LR48_Vigan02g082500</name>
</gene>
<evidence type="ECO:0000313" key="1">
    <source>
        <dbReference type="EMBL" id="KOM34675.1"/>
    </source>
</evidence>
<dbReference type="Proteomes" id="UP000053144">
    <property type="component" value="Chromosome 2"/>
</dbReference>
<protein>
    <submittedName>
        <fullName evidence="1">Uncharacterized protein</fullName>
    </submittedName>
</protein>
<dbReference type="EMBL" id="CM003372">
    <property type="protein sequence ID" value="KOM34675.1"/>
    <property type="molecule type" value="Genomic_DNA"/>
</dbReference>
<organism evidence="1 2">
    <name type="scientific">Phaseolus angularis</name>
    <name type="common">Azuki bean</name>
    <name type="synonym">Vigna angularis</name>
    <dbReference type="NCBI Taxonomy" id="3914"/>
    <lineage>
        <taxon>Eukaryota</taxon>
        <taxon>Viridiplantae</taxon>
        <taxon>Streptophyta</taxon>
        <taxon>Embryophyta</taxon>
        <taxon>Tracheophyta</taxon>
        <taxon>Spermatophyta</taxon>
        <taxon>Magnoliopsida</taxon>
        <taxon>eudicotyledons</taxon>
        <taxon>Gunneridae</taxon>
        <taxon>Pentapetalae</taxon>
        <taxon>rosids</taxon>
        <taxon>fabids</taxon>
        <taxon>Fabales</taxon>
        <taxon>Fabaceae</taxon>
        <taxon>Papilionoideae</taxon>
        <taxon>50 kb inversion clade</taxon>
        <taxon>NPAAA clade</taxon>
        <taxon>indigoferoid/millettioid clade</taxon>
        <taxon>Phaseoleae</taxon>
        <taxon>Vigna</taxon>
    </lineage>
</organism>